<dbReference type="GO" id="GO:0020037">
    <property type="term" value="F:heme binding"/>
    <property type="evidence" value="ECO:0007669"/>
    <property type="project" value="InterPro"/>
</dbReference>
<accession>A0A5J9SM72</accession>
<dbReference type="Gene3D" id="1.10.630.10">
    <property type="entry name" value="Cytochrome P450"/>
    <property type="match status" value="1"/>
</dbReference>
<dbReference type="PANTHER" id="PTHR47955">
    <property type="entry name" value="CYTOCHROME P450 FAMILY 71 PROTEIN"/>
    <property type="match status" value="1"/>
</dbReference>
<name>A0A5J9SM72_9POAL</name>
<reference evidence="4 5" key="1">
    <citation type="journal article" date="2019" name="Sci. Rep.">
        <title>A high-quality genome of Eragrostis curvula grass provides insights into Poaceae evolution and supports new strategies to enhance forage quality.</title>
        <authorList>
            <person name="Carballo J."/>
            <person name="Santos B.A.C.M."/>
            <person name="Zappacosta D."/>
            <person name="Garbus I."/>
            <person name="Selva J.P."/>
            <person name="Gallo C.A."/>
            <person name="Diaz A."/>
            <person name="Albertini E."/>
            <person name="Caccamo M."/>
            <person name="Echenique V."/>
        </authorList>
    </citation>
    <scope>NUCLEOTIDE SEQUENCE [LARGE SCALE GENOMIC DNA]</scope>
    <source>
        <strain evidence="5">cv. Victoria</strain>
        <tissue evidence="4">Leaf</tissue>
    </source>
</reference>
<dbReference type="Gramene" id="TVU00049">
    <property type="protein sequence ID" value="TVU00049"/>
    <property type="gene ID" value="EJB05_54542"/>
</dbReference>
<dbReference type="InterPro" id="IPR036396">
    <property type="entry name" value="Cyt_P450_sf"/>
</dbReference>
<keyword evidence="3" id="KW-0408">Iron</keyword>
<dbReference type="SUPFAM" id="SSF48264">
    <property type="entry name" value="Cytochrome P450"/>
    <property type="match status" value="1"/>
</dbReference>
<dbReference type="InterPro" id="IPR001128">
    <property type="entry name" value="Cyt_P450"/>
</dbReference>
<dbReference type="AlphaFoldDB" id="A0A5J9SM72"/>
<evidence type="ECO:0008006" key="6">
    <source>
        <dbReference type="Google" id="ProtNLM"/>
    </source>
</evidence>
<evidence type="ECO:0000256" key="2">
    <source>
        <dbReference type="ARBA" id="ARBA00022723"/>
    </source>
</evidence>
<dbReference type="GO" id="GO:0016705">
    <property type="term" value="F:oxidoreductase activity, acting on paired donors, with incorporation or reduction of molecular oxygen"/>
    <property type="evidence" value="ECO:0007669"/>
    <property type="project" value="InterPro"/>
</dbReference>
<dbReference type="Proteomes" id="UP000324897">
    <property type="component" value="Unassembled WGS sequence"/>
</dbReference>
<dbReference type="Pfam" id="PF00067">
    <property type="entry name" value="p450"/>
    <property type="match status" value="1"/>
</dbReference>
<proteinExistence type="inferred from homology"/>
<comment type="caution">
    <text evidence="4">The sequence shown here is derived from an EMBL/GenBank/DDBJ whole genome shotgun (WGS) entry which is preliminary data.</text>
</comment>
<protein>
    <recommendedName>
        <fullName evidence="6">Cytochrome P450</fullName>
    </recommendedName>
</protein>
<dbReference type="InterPro" id="IPR002401">
    <property type="entry name" value="Cyt_P450_E_grp-I"/>
</dbReference>
<sequence>MATVLVLVPLLVVPLFLFFLTARRSAPRGGRAARLPPGPWALPVLGHLHHFAGGKLPHRAMRDLARRHGPLMLLRFGEVPVVVASSPDAALEVMRTHGVAFASRPISPMSRLWFQGAGGVSFTPYGEAWRQLRRICTQELLSARRVHSFRPIREDELGRLLRSVAAVASAAGTATTVNLTEKISTYVADSTVRAIIGSRRLRDRDAYLRMLQGLFSIVPGMSLPDLFPSSRLAMLLSRAPARILAYRADLRRIMDGILEEHEDRRAAGEDDEEEDLVDVLLRLQKEVNSEFPLTTENIKSVMLVIN</sequence>
<dbReference type="PANTHER" id="PTHR47955:SF21">
    <property type="entry name" value="OS06G0642300 PROTEIN"/>
    <property type="match status" value="1"/>
</dbReference>
<organism evidence="4 5">
    <name type="scientific">Eragrostis curvula</name>
    <name type="common">weeping love grass</name>
    <dbReference type="NCBI Taxonomy" id="38414"/>
    <lineage>
        <taxon>Eukaryota</taxon>
        <taxon>Viridiplantae</taxon>
        <taxon>Streptophyta</taxon>
        <taxon>Embryophyta</taxon>
        <taxon>Tracheophyta</taxon>
        <taxon>Spermatophyta</taxon>
        <taxon>Magnoliopsida</taxon>
        <taxon>Liliopsida</taxon>
        <taxon>Poales</taxon>
        <taxon>Poaceae</taxon>
        <taxon>PACMAD clade</taxon>
        <taxon>Chloridoideae</taxon>
        <taxon>Eragrostideae</taxon>
        <taxon>Eragrostidinae</taxon>
        <taxon>Eragrostis</taxon>
    </lineage>
</organism>
<evidence type="ECO:0000256" key="3">
    <source>
        <dbReference type="ARBA" id="ARBA00023004"/>
    </source>
</evidence>
<keyword evidence="5" id="KW-1185">Reference proteome</keyword>
<evidence type="ECO:0000313" key="5">
    <source>
        <dbReference type="Proteomes" id="UP000324897"/>
    </source>
</evidence>
<dbReference type="EMBL" id="RWGY01000639">
    <property type="protein sequence ID" value="TVU00049.1"/>
    <property type="molecule type" value="Genomic_DNA"/>
</dbReference>
<gene>
    <name evidence="4" type="ORF">EJB05_54542</name>
</gene>
<evidence type="ECO:0000256" key="1">
    <source>
        <dbReference type="ARBA" id="ARBA00010617"/>
    </source>
</evidence>
<dbReference type="OrthoDB" id="2789670at2759"/>
<dbReference type="GO" id="GO:0004497">
    <property type="term" value="F:monooxygenase activity"/>
    <property type="evidence" value="ECO:0007669"/>
    <property type="project" value="InterPro"/>
</dbReference>
<dbReference type="PRINTS" id="PR00463">
    <property type="entry name" value="EP450I"/>
</dbReference>
<keyword evidence="2" id="KW-0479">Metal-binding</keyword>
<comment type="similarity">
    <text evidence="1">Belongs to the cytochrome P450 family.</text>
</comment>
<feature type="non-terminal residue" evidence="4">
    <location>
        <position position="1"/>
    </location>
</feature>
<dbReference type="GO" id="GO:0005506">
    <property type="term" value="F:iron ion binding"/>
    <property type="evidence" value="ECO:0007669"/>
    <property type="project" value="InterPro"/>
</dbReference>
<evidence type="ECO:0000313" key="4">
    <source>
        <dbReference type="EMBL" id="TVU00049.1"/>
    </source>
</evidence>